<keyword evidence="4" id="KW-1185">Reference proteome</keyword>
<feature type="compositionally biased region" description="Low complexity" evidence="1">
    <location>
        <begin position="94"/>
        <end position="103"/>
    </location>
</feature>
<feature type="compositionally biased region" description="Basic residues" evidence="1">
    <location>
        <begin position="77"/>
        <end position="93"/>
    </location>
</feature>
<evidence type="ECO:0000256" key="2">
    <source>
        <dbReference type="SAM" id="SignalP"/>
    </source>
</evidence>
<dbReference type="AlphaFoldDB" id="A0AAP0IE23"/>
<feature type="chain" id="PRO_5043019947" evidence="2">
    <location>
        <begin position="19"/>
        <end position="178"/>
    </location>
</feature>
<gene>
    <name evidence="3" type="ORF">Syun_020561</name>
</gene>
<evidence type="ECO:0000313" key="4">
    <source>
        <dbReference type="Proteomes" id="UP001420932"/>
    </source>
</evidence>
<keyword evidence="2" id="KW-0732">Signal</keyword>
<reference evidence="3 4" key="1">
    <citation type="submission" date="2024-01" db="EMBL/GenBank/DDBJ databases">
        <title>Genome assemblies of Stephania.</title>
        <authorList>
            <person name="Yang L."/>
        </authorList>
    </citation>
    <scope>NUCLEOTIDE SEQUENCE [LARGE SCALE GENOMIC DNA]</scope>
    <source>
        <strain evidence="3">YNDBR</strain>
        <tissue evidence="3">Leaf</tissue>
    </source>
</reference>
<accession>A0AAP0IE23</accession>
<name>A0AAP0IE23_9MAGN</name>
<sequence>MILSRTMTISLIVTLSSPFLILRLGHPPDPHLRINYPVDLPLPLHRLTAPPPPRHGHLDSHLLLDLGFRVFSSIKIRKKRESRSKRRRRHRNGGHTSSSSSSNYRHAIAGGAGSGDGAGSSRPISYPNEPVELLRRDFQAMQTHILRALMDRLGIPFAPAPPRDVPADDSEIDDDLDD</sequence>
<comment type="caution">
    <text evidence="3">The sequence shown here is derived from an EMBL/GenBank/DDBJ whole genome shotgun (WGS) entry which is preliminary data.</text>
</comment>
<feature type="region of interest" description="Disordered" evidence="1">
    <location>
        <begin position="77"/>
        <end position="124"/>
    </location>
</feature>
<feature type="signal peptide" evidence="2">
    <location>
        <begin position="1"/>
        <end position="18"/>
    </location>
</feature>
<dbReference type="EMBL" id="JBBNAF010000009">
    <property type="protein sequence ID" value="KAK9113764.1"/>
    <property type="molecule type" value="Genomic_DNA"/>
</dbReference>
<organism evidence="3 4">
    <name type="scientific">Stephania yunnanensis</name>
    <dbReference type="NCBI Taxonomy" id="152371"/>
    <lineage>
        <taxon>Eukaryota</taxon>
        <taxon>Viridiplantae</taxon>
        <taxon>Streptophyta</taxon>
        <taxon>Embryophyta</taxon>
        <taxon>Tracheophyta</taxon>
        <taxon>Spermatophyta</taxon>
        <taxon>Magnoliopsida</taxon>
        <taxon>Ranunculales</taxon>
        <taxon>Menispermaceae</taxon>
        <taxon>Menispermoideae</taxon>
        <taxon>Cissampelideae</taxon>
        <taxon>Stephania</taxon>
    </lineage>
</organism>
<evidence type="ECO:0000256" key="1">
    <source>
        <dbReference type="SAM" id="MobiDB-lite"/>
    </source>
</evidence>
<proteinExistence type="predicted"/>
<evidence type="ECO:0000313" key="3">
    <source>
        <dbReference type="EMBL" id="KAK9113764.1"/>
    </source>
</evidence>
<protein>
    <submittedName>
        <fullName evidence="3">Uncharacterized protein</fullName>
    </submittedName>
</protein>
<feature type="compositionally biased region" description="Acidic residues" evidence="1">
    <location>
        <begin position="167"/>
        <end position="178"/>
    </location>
</feature>
<feature type="region of interest" description="Disordered" evidence="1">
    <location>
        <begin position="158"/>
        <end position="178"/>
    </location>
</feature>
<dbReference type="Proteomes" id="UP001420932">
    <property type="component" value="Unassembled WGS sequence"/>
</dbReference>